<name>A0A1F8BDK1_9BACT</name>
<proteinExistence type="predicted"/>
<protein>
    <submittedName>
        <fullName evidence="2">Uncharacterized protein</fullName>
    </submittedName>
</protein>
<evidence type="ECO:0000256" key="1">
    <source>
        <dbReference type="SAM" id="SignalP"/>
    </source>
</evidence>
<evidence type="ECO:0000313" key="2">
    <source>
        <dbReference type="EMBL" id="OGM62112.1"/>
    </source>
</evidence>
<dbReference type="STRING" id="1802519.A2961_05055"/>
<dbReference type="AlphaFoldDB" id="A0A1F8BDK1"/>
<keyword evidence="1" id="KW-0732">Signal</keyword>
<gene>
    <name evidence="2" type="ORF">A2961_05055</name>
</gene>
<evidence type="ECO:0000313" key="3">
    <source>
        <dbReference type="Proteomes" id="UP000177082"/>
    </source>
</evidence>
<dbReference type="Proteomes" id="UP000177082">
    <property type="component" value="Unassembled WGS sequence"/>
</dbReference>
<feature type="signal peptide" evidence="1">
    <location>
        <begin position="1"/>
        <end position="20"/>
    </location>
</feature>
<feature type="chain" id="PRO_5009535028" evidence="1">
    <location>
        <begin position="21"/>
        <end position="377"/>
    </location>
</feature>
<comment type="caution">
    <text evidence="2">The sequence shown here is derived from an EMBL/GenBank/DDBJ whole genome shotgun (WGS) entry which is preliminary data.</text>
</comment>
<sequence>MKKIIILMFLIMFTPFSVQAKQYNWENVVVTEANTAFVPDLAFGGGKFGVLYHDSRNGNTEIYFNFIKKNGEKIGNDIRITNDPSDSMDPNVVWNGTDFGIFWRDSWKLYYARISTGGNIILDKTLIIEGGVHPSVVWNQKAEEYGLAWWGDEDTDPTPGGARFVRLDREGNKLSQLIPLNSVNGGGYYRPRIDTDGYGYGVSWSDMRTCSGACREVVFAYVNENGEKVGTDEVLTSTGAEHLNAMVWNGNEFAIITYGNAGISLTRVHKDGTLLQFSPLTGNPPFNNNMGLAWDKDHYILSTIGVSITGDNDILVANYGRIGNIIGEYITISTSNLQDYYPSKPVIAGGDIAVSWVANLYESNQNISFAKAHNSQQ</sequence>
<reference evidence="2 3" key="1">
    <citation type="journal article" date="2016" name="Nat. Commun.">
        <title>Thousands of microbial genomes shed light on interconnected biogeochemical processes in an aquifer system.</title>
        <authorList>
            <person name="Anantharaman K."/>
            <person name="Brown C.T."/>
            <person name="Hug L.A."/>
            <person name="Sharon I."/>
            <person name="Castelle C.J."/>
            <person name="Probst A.J."/>
            <person name="Thomas B.C."/>
            <person name="Singh A."/>
            <person name="Wilkins M.J."/>
            <person name="Karaoz U."/>
            <person name="Brodie E.L."/>
            <person name="Williams K.H."/>
            <person name="Hubbard S.S."/>
            <person name="Banfield J.F."/>
        </authorList>
    </citation>
    <scope>NUCLEOTIDE SEQUENCE [LARGE SCALE GENOMIC DNA]</scope>
</reference>
<accession>A0A1F8BDK1</accession>
<dbReference type="EMBL" id="MGHF01000029">
    <property type="protein sequence ID" value="OGM62112.1"/>
    <property type="molecule type" value="Genomic_DNA"/>
</dbReference>
<organism evidence="2 3">
    <name type="scientific">Candidatus Woesebacteria bacterium RIFCSPLOWO2_01_FULL_39_21</name>
    <dbReference type="NCBI Taxonomy" id="1802519"/>
    <lineage>
        <taxon>Bacteria</taxon>
        <taxon>Candidatus Woeseibacteriota</taxon>
    </lineage>
</organism>